<dbReference type="AlphaFoldDB" id="A0A142CNP6"/>
<geneLocation type="plasmid" evidence="2">
    <name>p69-3818</name>
</geneLocation>
<organism evidence="1">
    <name type="scientific">Shigella dysenteriae 1</name>
    <dbReference type="NCBI Taxonomy" id="984897"/>
    <lineage>
        <taxon>Bacteria</taxon>
        <taxon>Pseudomonadati</taxon>
        <taxon>Pseudomonadota</taxon>
        <taxon>Gammaproteobacteria</taxon>
        <taxon>Enterobacterales</taxon>
        <taxon>Enterobacteriaceae</taxon>
        <taxon>Shigella</taxon>
    </lineage>
</organism>
<dbReference type="EMBL" id="KT754167">
    <property type="protein sequence ID" value="AMQ12342.1"/>
    <property type="molecule type" value="Genomic_DNA"/>
</dbReference>
<evidence type="ECO:0000313" key="2">
    <source>
        <dbReference type="EMBL" id="AMQ12342.1"/>
    </source>
</evidence>
<geneLocation type="plasmid" evidence="1">
    <name>p92-9000</name>
</geneLocation>
<protein>
    <submittedName>
        <fullName evidence="1">Uncharacterized protein</fullName>
    </submittedName>
</protein>
<evidence type="ECO:0000313" key="1">
    <source>
        <dbReference type="EMBL" id="AMQ12191.1"/>
    </source>
</evidence>
<sequence>MTLHDFDLETRAETRGLAISHASMLSHLLSESFSFALKTELQTLLKHTRS</sequence>
<name>A0A142CNP6_SHIDY</name>
<accession>A0A142CNP6</accession>
<reference evidence="1" key="1">
    <citation type="journal article" date="2016" name="Nat. Microbiol.">
        <title>Global phylogeography and evolutionary history of Shigella dysenteriae type 1.</title>
        <authorList>
            <person name="Njamkepo E."/>
            <person name="Fawal N."/>
            <person name="Tran-Dien A."/>
            <person name="Hawkey J."/>
            <person name="Strockbine N."/>
            <person name="Jenkins C."/>
            <person name="Talukder K.A."/>
            <person name="Bercion R."/>
            <person name="Kuleshov K."/>
            <person name="Kolinska R."/>
            <person name="Russell J.E."/>
            <person name="Kaftyreva L."/>
            <person name="Accou-Demartin M."/>
            <person name="Karas A."/>
            <person name="Vandenberg O."/>
            <person name="Mather A.E."/>
            <person name="Mason C.J."/>
            <person name="Page A.J."/>
            <person name="Ramamurthy T."/>
            <person name="Bizet C."/>
            <person name="Gamian A."/>
            <person name="Carle I."/>
            <person name="Sow A.G."/>
            <person name="Bouchier C."/>
            <person name="Wester A.L."/>
            <person name="Lejay-Collin M."/>
            <person name="Fonkoua M.C."/>
            <person name="Hello S.L."/>
            <person name="Blaser M.J."/>
            <person name="Jernberg C."/>
            <person name="Ruckly C."/>
            <person name="Merens A."/>
            <person name="Page A.L."/>
            <person name="Aslett M."/>
            <person name="Roggentin P."/>
            <person name="Fruth A."/>
            <person name="Denamur E."/>
            <person name="Venkatesan M."/>
            <person name="Bercovier H."/>
            <person name="Bodhidatta L."/>
            <person name="Chiou C.S."/>
            <person name="Clermont D."/>
            <person name="Colonna B."/>
            <person name="Egorova S."/>
            <person name="Pazhani G.P."/>
            <person name="Ezernitchi A.V."/>
            <person name="Guigon G."/>
            <person name="Harris S.R."/>
            <person name="Izumiya H."/>
            <person name="Korzeniowska-Kowal A."/>
            <person name="Lutynska A."/>
            <person name="Gouali M."/>
            <person name="Grimont F."/>
            <person name="Langendorf C."/>
            <person name="Marejkova M."/>
            <person name="Peterson L.A."/>
            <person name="Perez-Perez G."/>
            <person name="Ngandjio A."/>
            <person name="Podkolzin A."/>
            <person name="Souche E."/>
            <person name="Makarova M."/>
            <person name="Shipulin G.A."/>
            <person name="Ye C."/>
            <person name="Zemlickova H."/>
            <person name="Herpay M."/>
            <person name="Grimont P.A."/>
            <person name="Parkhill J."/>
            <person name="Sansonetti P."/>
            <person name="Holt K.E."/>
            <person name="Brisse S."/>
            <person name="Thomson N.R."/>
            <person name="Weill F.X."/>
        </authorList>
    </citation>
    <scope>NUCLEOTIDE SEQUENCE</scope>
    <source>
        <strain evidence="2">69-3818</strain>
        <strain evidence="1">92-9000</strain>
        <plasmid evidence="2">p69-3818</plasmid>
        <plasmid evidence="1">p92-9000</plasmid>
    </source>
</reference>
<keyword evidence="1" id="KW-0614">Plasmid</keyword>
<proteinExistence type="predicted"/>
<dbReference type="EMBL" id="KT754166">
    <property type="protein sequence ID" value="AMQ12191.1"/>
    <property type="molecule type" value="Genomic_DNA"/>
</dbReference>